<reference evidence="1" key="1">
    <citation type="journal article" date="2015" name="Genome Biol. Evol.">
        <title>Organellar Genomes of White Spruce (Picea glauca): Assembly and Annotation.</title>
        <authorList>
            <person name="Jackman S.D."/>
            <person name="Warren R.L."/>
            <person name="Gibb E.A."/>
            <person name="Vandervalk B.P."/>
            <person name="Mohamadi H."/>
            <person name="Chu J."/>
            <person name="Raymond A."/>
            <person name="Pleasance S."/>
            <person name="Coope R."/>
            <person name="Wildung M.R."/>
            <person name="Ritland C.E."/>
            <person name="Bousquet J."/>
            <person name="Jones S.J."/>
            <person name="Bohlmann J."/>
            <person name="Birol I."/>
        </authorList>
    </citation>
    <scope>NUCLEOTIDE SEQUENCE [LARGE SCALE GENOMIC DNA]</scope>
    <source>
        <tissue evidence="1">Flushing bud</tissue>
    </source>
</reference>
<proteinExistence type="predicted"/>
<organism evidence="1">
    <name type="scientific">Picea glauca</name>
    <name type="common">White spruce</name>
    <name type="synonym">Pinus glauca</name>
    <dbReference type="NCBI Taxonomy" id="3330"/>
    <lineage>
        <taxon>Eukaryota</taxon>
        <taxon>Viridiplantae</taxon>
        <taxon>Streptophyta</taxon>
        <taxon>Embryophyta</taxon>
        <taxon>Tracheophyta</taxon>
        <taxon>Spermatophyta</taxon>
        <taxon>Pinopsida</taxon>
        <taxon>Pinidae</taxon>
        <taxon>Conifers I</taxon>
        <taxon>Pinales</taxon>
        <taxon>Pinaceae</taxon>
        <taxon>Picea</taxon>
    </lineage>
</organism>
<accession>A0A101M5P7</accession>
<protein>
    <submittedName>
        <fullName evidence="1">Uncharacterized protein</fullName>
    </submittedName>
</protein>
<gene>
    <name evidence="1" type="ORF">ABT39_MTgene1194</name>
</gene>
<dbReference type="AlphaFoldDB" id="A0A101M5P7"/>
<dbReference type="EMBL" id="LKAM01000001">
    <property type="protein sequence ID" value="KUM51347.1"/>
    <property type="molecule type" value="Genomic_DNA"/>
</dbReference>
<sequence>MLPLIQWLNNLGQTSFIVYLIPQTNNSPYPRFELDRSYFIMIRYYVHQQIRSNYVYEN</sequence>
<comment type="caution">
    <text evidence="1">The sequence shown here is derived from an EMBL/GenBank/DDBJ whole genome shotgun (WGS) entry which is preliminary data.</text>
</comment>
<name>A0A101M5P7_PICGL</name>
<evidence type="ECO:0000313" key="1">
    <source>
        <dbReference type="EMBL" id="KUM51347.1"/>
    </source>
</evidence>
<keyword evidence="1" id="KW-0496">Mitochondrion</keyword>
<geneLocation type="mitochondrion" evidence="1"/>